<keyword evidence="6" id="KW-1185">Reference proteome</keyword>
<dbReference type="GO" id="GO:0050636">
    <property type="term" value="F:vinorine synthase activity"/>
    <property type="evidence" value="ECO:0007669"/>
    <property type="project" value="UniProtKB-EC"/>
</dbReference>
<dbReference type="PANTHER" id="PTHR31623:SF55">
    <property type="entry name" value="VINORINE SYNTHASE"/>
    <property type="match status" value="1"/>
</dbReference>
<dbReference type="InterPro" id="IPR023213">
    <property type="entry name" value="CAT-like_dom_sf"/>
</dbReference>
<dbReference type="AlphaFoldDB" id="A0A251VMJ0"/>
<dbReference type="Pfam" id="PF02458">
    <property type="entry name" value="Transferase"/>
    <property type="match status" value="1"/>
</dbReference>
<accession>A0A251VMJ0</accession>
<dbReference type="Proteomes" id="UP000215914">
    <property type="component" value="Chromosome 1"/>
</dbReference>
<evidence type="ECO:0000256" key="2">
    <source>
        <dbReference type="ARBA" id="ARBA00022679"/>
    </source>
</evidence>
<reference evidence="4 6" key="1">
    <citation type="journal article" date="2017" name="Nature">
        <title>The sunflower genome provides insights into oil metabolism, flowering and Asterid evolution.</title>
        <authorList>
            <person name="Badouin H."/>
            <person name="Gouzy J."/>
            <person name="Grassa C.J."/>
            <person name="Murat F."/>
            <person name="Staton S.E."/>
            <person name="Cottret L."/>
            <person name="Lelandais-Briere C."/>
            <person name="Owens G.L."/>
            <person name="Carrere S."/>
            <person name="Mayjonade B."/>
            <person name="Legrand L."/>
            <person name="Gill N."/>
            <person name="Kane N.C."/>
            <person name="Bowers J.E."/>
            <person name="Hubner S."/>
            <person name="Bellec A."/>
            <person name="Berard A."/>
            <person name="Berges H."/>
            <person name="Blanchet N."/>
            <person name="Boniface M.C."/>
            <person name="Brunel D."/>
            <person name="Catrice O."/>
            <person name="Chaidir N."/>
            <person name="Claudel C."/>
            <person name="Donnadieu C."/>
            <person name="Faraut T."/>
            <person name="Fievet G."/>
            <person name="Helmstetter N."/>
            <person name="King M."/>
            <person name="Knapp S.J."/>
            <person name="Lai Z."/>
            <person name="Le Paslier M.C."/>
            <person name="Lippi Y."/>
            <person name="Lorenzon L."/>
            <person name="Mandel J.R."/>
            <person name="Marage G."/>
            <person name="Marchand G."/>
            <person name="Marquand E."/>
            <person name="Bret-Mestries E."/>
            <person name="Morien E."/>
            <person name="Nambeesan S."/>
            <person name="Nguyen T."/>
            <person name="Pegot-Espagnet P."/>
            <person name="Pouilly N."/>
            <person name="Raftis F."/>
            <person name="Sallet E."/>
            <person name="Schiex T."/>
            <person name="Thomas J."/>
            <person name="Vandecasteele C."/>
            <person name="Vares D."/>
            <person name="Vear F."/>
            <person name="Vautrin S."/>
            <person name="Crespi M."/>
            <person name="Mangin B."/>
            <person name="Burke J.M."/>
            <person name="Salse J."/>
            <person name="Munos S."/>
            <person name="Vincourt P."/>
            <person name="Rieseberg L.H."/>
            <person name="Langlade N.B."/>
        </authorList>
    </citation>
    <scope>NUCLEOTIDE SEQUENCE [LARGE SCALE GENOMIC DNA]</scope>
    <source>
        <strain evidence="6">cv. SF193</strain>
        <tissue evidence="4">Leaves</tissue>
    </source>
</reference>
<reference evidence="4" key="3">
    <citation type="submission" date="2020-06" db="EMBL/GenBank/DDBJ databases">
        <title>Helianthus annuus Genome sequencing and assembly Release 2.</title>
        <authorList>
            <person name="Gouzy J."/>
            <person name="Langlade N."/>
            <person name="Munos S."/>
        </authorList>
    </citation>
    <scope>NUCLEOTIDE SEQUENCE</scope>
    <source>
        <tissue evidence="4">Leaves</tissue>
    </source>
</reference>
<name>A0A251VMJ0_HELAN</name>
<dbReference type="Gene3D" id="3.30.559.10">
    <property type="entry name" value="Chloramphenicol acetyltransferase-like domain"/>
    <property type="match status" value="2"/>
</dbReference>
<reference evidence="5" key="2">
    <citation type="submission" date="2017-02" db="EMBL/GenBank/DDBJ databases">
        <title>Sunflower complete genome.</title>
        <authorList>
            <person name="Langlade N."/>
            <person name="Munos S."/>
        </authorList>
    </citation>
    <scope>NUCLEOTIDE SEQUENCE [LARGE SCALE GENOMIC DNA]</scope>
    <source>
        <tissue evidence="5">Leaves</tissue>
    </source>
</reference>
<sequence>MYDVYSPWILFFANTNKESVTDVAKRSKRLKESLSEILTRFYPLAGKLKDNLQIVCNDEGIYYTEARVNQTLQDFLLHPDDEKVKRLTPKTPGITESSIGNYVMGIQVNIFKCGGIGLSTNTSHKIVDAHTYYVFMKAWATAFRGSQESVSPSFIASEIFPNNPLLEYSVSSKLLTTKSLSTKRFVFDSTTLGILKAQPVASTSSTHPPTRVEATTAVIWKAAAKAASKVRNFGPQSPHALLSAVNLRQRASPPLPKESIGNLIDVVCAICFPGGHLDLPTMMGDLREAITKINSDHIESKKGIKGRETFNEILGRLNQLMDATAEEDRLVATSFLNSGMYELDFGWGKPIWFYVMNARVVRKVALNDTLKGGGVEAIVTLSPDEMEIFEHDSELLSYATVNPSPLRFVP</sequence>
<keyword evidence="2 5" id="KW-0808">Transferase</keyword>
<evidence type="ECO:0000256" key="1">
    <source>
        <dbReference type="ARBA" id="ARBA00009861"/>
    </source>
</evidence>
<dbReference type="EC" id="2.3.1.160" evidence="4"/>
<dbReference type="EMBL" id="MNCJ02000316">
    <property type="protein sequence ID" value="KAF5820919.1"/>
    <property type="molecule type" value="Genomic_DNA"/>
</dbReference>
<keyword evidence="3 4" id="KW-0012">Acyltransferase</keyword>
<dbReference type="InParanoid" id="A0A251VMJ0"/>
<gene>
    <name evidence="5" type="ORF">HannXRQ_Chr01g0006801</name>
    <name evidence="4" type="ORF">HanXRQr2_Chr01g0007681</name>
</gene>
<evidence type="ECO:0000256" key="3">
    <source>
        <dbReference type="ARBA" id="ARBA00023315"/>
    </source>
</evidence>
<evidence type="ECO:0000313" key="6">
    <source>
        <dbReference type="Proteomes" id="UP000215914"/>
    </source>
</evidence>
<dbReference type="OrthoDB" id="671439at2759"/>
<dbReference type="EMBL" id="CM007890">
    <property type="protein sequence ID" value="OTG36363.1"/>
    <property type="molecule type" value="Genomic_DNA"/>
</dbReference>
<dbReference type="Gramene" id="mRNA:HanXRQr2_Chr01g0007681">
    <property type="protein sequence ID" value="mRNA:HanXRQr2_Chr01g0007681"/>
    <property type="gene ID" value="HanXRQr2_Chr01g0007681"/>
</dbReference>
<dbReference type="PANTHER" id="PTHR31623">
    <property type="entry name" value="F21J9.9"/>
    <property type="match status" value="1"/>
</dbReference>
<evidence type="ECO:0000313" key="5">
    <source>
        <dbReference type="EMBL" id="OTG36363.1"/>
    </source>
</evidence>
<proteinExistence type="inferred from homology"/>
<protein>
    <submittedName>
        <fullName evidence="5">Putative transferase, Chloramphenicol acetyltransferase-like domain protein</fullName>
    </submittedName>
    <submittedName>
        <fullName evidence="4">Vinorine synthase</fullName>
        <ecNumber evidence="4">2.3.1.160</ecNumber>
    </submittedName>
</protein>
<evidence type="ECO:0000313" key="4">
    <source>
        <dbReference type="EMBL" id="KAF5820919.1"/>
    </source>
</evidence>
<comment type="similarity">
    <text evidence="1">Belongs to the plant acyltransferase family.</text>
</comment>
<organism evidence="5 6">
    <name type="scientific">Helianthus annuus</name>
    <name type="common">Common sunflower</name>
    <dbReference type="NCBI Taxonomy" id="4232"/>
    <lineage>
        <taxon>Eukaryota</taxon>
        <taxon>Viridiplantae</taxon>
        <taxon>Streptophyta</taxon>
        <taxon>Embryophyta</taxon>
        <taxon>Tracheophyta</taxon>
        <taxon>Spermatophyta</taxon>
        <taxon>Magnoliopsida</taxon>
        <taxon>eudicotyledons</taxon>
        <taxon>Gunneridae</taxon>
        <taxon>Pentapetalae</taxon>
        <taxon>asterids</taxon>
        <taxon>campanulids</taxon>
        <taxon>Asterales</taxon>
        <taxon>Asteraceae</taxon>
        <taxon>Asteroideae</taxon>
        <taxon>Heliantheae alliance</taxon>
        <taxon>Heliantheae</taxon>
        <taxon>Helianthus</taxon>
    </lineage>
</organism>